<dbReference type="Proteomes" id="UP000187209">
    <property type="component" value="Unassembled WGS sequence"/>
</dbReference>
<dbReference type="Pfam" id="PF05192">
    <property type="entry name" value="MutS_III"/>
    <property type="match status" value="1"/>
</dbReference>
<keyword evidence="2 6" id="KW-0547">Nucleotide-binding</keyword>
<dbReference type="Gene3D" id="3.30.420.110">
    <property type="entry name" value="MutS, connector domain"/>
    <property type="match status" value="1"/>
</dbReference>
<evidence type="ECO:0000259" key="8">
    <source>
        <dbReference type="PROSITE" id="PS00486"/>
    </source>
</evidence>
<gene>
    <name evidence="9" type="ORF">SteCoe_17585</name>
</gene>
<organism evidence="9 10">
    <name type="scientific">Stentor coeruleus</name>
    <dbReference type="NCBI Taxonomy" id="5963"/>
    <lineage>
        <taxon>Eukaryota</taxon>
        <taxon>Sar</taxon>
        <taxon>Alveolata</taxon>
        <taxon>Ciliophora</taxon>
        <taxon>Postciliodesmatophora</taxon>
        <taxon>Heterotrichea</taxon>
        <taxon>Heterotrichida</taxon>
        <taxon>Stentoridae</taxon>
        <taxon>Stentor</taxon>
    </lineage>
</organism>
<dbReference type="InterPro" id="IPR036678">
    <property type="entry name" value="MutS_con_dom_sf"/>
</dbReference>
<dbReference type="InterPro" id="IPR036187">
    <property type="entry name" value="DNA_mismatch_repair_MutS_sf"/>
</dbReference>
<evidence type="ECO:0000313" key="10">
    <source>
        <dbReference type="Proteomes" id="UP000187209"/>
    </source>
</evidence>
<dbReference type="InterPro" id="IPR017261">
    <property type="entry name" value="DNA_mismatch_repair_MutS/MSH"/>
</dbReference>
<dbReference type="GO" id="GO:0006298">
    <property type="term" value="P:mismatch repair"/>
    <property type="evidence" value="ECO:0007669"/>
    <property type="project" value="InterPro"/>
</dbReference>
<dbReference type="Pfam" id="PF05190">
    <property type="entry name" value="MutS_IV"/>
    <property type="match status" value="1"/>
</dbReference>
<dbReference type="PANTHER" id="PTHR11361:SF148">
    <property type="entry name" value="DNA MISMATCH REPAIR PROTEIN MSH6"/>
    <property type="match status" value="1"/>
</dbReference>
<name>A0A1R2BYN6_9CILI</name>
<dbReference type="InterPro" id="IPR016151">
    <property type="entry name" value="DNA_mismatch_repair_MutS_N"/>
</dbReference>
<dbReference type="InterPro" id="IPR007696">
    <property type="entry name" value="DNA_mismatch_repair_MutS_core"/>
</dbReference>
<dbReference type="Gene3D" id="1.10.1420.10">
    <property type="match status" value="2"/>
</dbReference>
<feature type="compositionally biased region" description="Basic and acidic residues" evidence="7">
    <location>
        <begin position="24"/>
        <end position="37"/>
    </location>
</feature>
<dbReference type="SMART" id="SM00533">
    <property type="entry name" value="MUTSd"/>
    <property type="match status" value="1"/>
</dbReference>
<keyword evidence="3 6" id="KW-0227">DNA damage</keyword>
<dbReference type="SUPFAM" id="SSF53150">
    <property type="entry name" value="DNA repair protein MutS, domain II"/>
    <property type="match status" value="1"/>
</dbReference>
<dbReference type="Gene3D" id="3.40.50.300">
    <property type="entry name" value="P-loop containing nucleotide triphosphate hydrolases"/>
    <property type="match status" value="1"/>
</dbReference>
<dbReference type="NCBIfam" id="NF003810">
    <property type="entry name" value="PRK05399.1"/>
    <property type="match status" value="1"/>
</dbReference>
<keyword evidence="5 6" id="KW-0238">DNA-binding</keyword>
<evidence type="ECO:0000256" key="3">
    <source>
        <dbReference type="ARBA" id="ARBA00022763"/>
    </source>
</evidence>
<evidence type="ECO:0000256" key="5">
    <source>
        <dbReference type="ARBA" id="ARBA00023125"/>
    </source>
</evidence>
<dbReference type="AlphaFoldDB" id="A0A1R2BYN6"/>
<feature type="domain" description="DNA mismatch repair proteins mutS family" evidence="8">
    <location>
        <begin position="820"/>
        <end position="836"/>
    </location>
</feature>
<dbReference type="GO" id="GO:0032301">
    <property type="term" value="C:MutSalpha complex"/>
    <property type="evidence" value="ECO:0007669"/>
    <property type="project" value="TreeGrafter"/>
</dbReference>
<keyword evidence="10" id="KW-1185">Reference proteome</keyword>
<comment type="similarity">
    <text evidence="1 6">Belongs to the DNA mismatch repair MutS family.</text>
</comment>
<evidence type="ECO:0000256" key="2">
    <source>
        <dbReference type="ARBA" id="ARBA00022741"/>
    </source>
</evidence>
<dbReference type="SUPFAM" id="SSF55271">
    <property type="entry name" value="DNA repair protein MutS, domain I"/>
    <property type="match status" value="1"/>
</dbReference>
<keyword evidence="6" id="KW-0234">DNA repair</keyword>
<evidence type="ECO:0000256" key="1">
    <source>
        <dbReference type="ARBA" id="ARBA00006271"/>
    </source>
</evidence>
<dbReference type="GO" id="GO:0140664">
    <property type="term" value="F:ATP-dependent DNA damage sensor activity"/>
    <property type="evidence" value="ECO:0007669"/>
    <property type="project" value="InterPro"/>
</dbReference>
<evidence type="ECO:0000256" key="4">
    <source>
        <dbReference type="ARBA" id="ARBA00022840"/>
    </source>
</evidence>
<dbReference type="InterPro" id="IPR045076">
    <property type="entry name" value="MutS"/>
</dbReference>
<keyword evidence="4" id="KW-0067">ATP-binding</keyword>
<dbReference type="Gene3D" id="3.40.1170.10">
    <property type="entry name" value="DNA repair protein MutS, domain I"/>
    <property type="match status" value="1"/>
</dbReference>
<comment type="caution">
    <text evidence="9">The sequence shown here is derived from an EMBL/GenBank/DDBJ whole genome shotgun (WGS) entry which is preliminary data.</text>
</comment>
<dbReference type="InterPro" id="IPR007861">
    <property type="entry name" value="DNA_mismatch_repair_MutS_clamp"/>
</dbReference>
<evidence type="ECO:0000313" key="9">
    <source>
        <dbReference type="EMBL" id="OMJ81884.1"/>
    </source>
</evidence>
<evidence type="ECO:0000256" key="7">
    <source>
        <dbReference type="SAM" id="MobiDB-lite"/>
    </source>
</evidence>
<feature type="region of interest" description="Disordered" evidence="7">
    <location>
        <begin position="1"/>
        <end position="65"/>
    </location>
</feature>
<dbReference type="SUPFAM" id="SSF48334">
    <property type="entry name" value="DNA repair protein MutS, domain III"/>
    <property type="match status" value="1"/>
</dbReference>
<dbReference type="InterPro" id="IPR007695">
    <property type="entry name" value="DNA_mismatch_repair_MutS-lik_N"/>
</dbReference>
<dbReference type="PANTHER" id="PTHR11361">
    <property type="entry name" value="DNA MISMATCH REPAIR PROTEIN MUTS FAMILY MEMBER"/>
    <property type="match status" value="1"/>
</dbReference>
<dbReference type="SUPFAM" id="SSF52540">
    <property type="entry name" value="P-loop containing nucleoside triphosphate hydrolases"/>
    <property type="match status" value="1"/>
</dbReference>
<proteinExistence type="inferred from homology"/>
<reference evidence="9 10" key="1">
    <citation type="submission" date="2016-11" db="EMBL/GenBank/DDBJ databases">
        <title>The macronuclear genome of Stentor coeruleus: a giant cell with tiny introns.</title>
        <authorList>
            <person name="Slabodnick M."/>
            <person name="Ruby J.G."/>
            <person name="Reiff S.B."/>
            <person name="Swart E.C."/>
            <person name="Gosai S."/>
            <person name="Prabakaran S."/>
            <person name="Witkowska E."/>
            <person name="Larue G.E."/>
            <person name="Fisher S."/>
            <person name="Freeman R.M."/>
            <person name="Gunawardena J."/>
            <person name="Chu W."/>
            <person name="Stover N.A."/>
            <person name="Gregory B.D."/>
            <person name="Nowacki M."/>
            <person name="Derisi J."/>
            <person name="Roy S.W."/>
            <person name="Marshall W.F."/>
            <person name="Sood P."/>
        </authorList>
    </citation>
    <scope>NUCLEOTIDE SEQUENCE [LARGE SCALE GENOMIC DNA]</scope>
    <source>
        <strain evidence="9">WM001</strain>
    </source>
</reference>
<protein>
    <recommendedName>
        <fullName evidence="8">DNA mismatch repair proteins mutS family domain-containing protein</fullName>
    </recommendedName>
</protein>
<dbReference type="InterPro" id="IPR000432">
    <property type="entry name" value="DNA_mismatch_repair_MutS_C"/>
</dbReference>
<dbReference type="PROSITE" id="PS00486">
    <property type="entry name" value="DNA_MISMATCH_REPAIR_2"/>
    <property type="match status" value="1"/>
</dbReference>
<dbReference type="GO" id="GO:0005524">
    <property type="term" value="F:ATP binding"/>
    <property type="evidence" value="ECO:0007669"/>
    <property type="project" value="UniProtKB-KW"/>
</dbReference>
<dbReference type="PIRSF" id="PIRSF037677">
    <property type="entry name" value="DNA_mis_repair_Msh6"/>
    <property type="match status" value="1"/>
</dbReference>
<dbReference type="OrthoDB" id="10252754at2759"/>
<dbReference type="Pfam" id="PF01624">
    <property type="entry name" value="MutS_I"/>
    <property type="match status" value="1"/>
</dbReference>
<dbReference type="SMART" id="SM00534">
    <property type="entry name" value="MUTSac"/>
    <property type="match status" value="1"/>
</dbReference>
<evidence type="ECO:0000256" key="6">
    <source>
        <dbReference type="RuleBase" id="RU003756"/>
    </source>
</evidence>
<dbReference type="GO" id="GO:0030983">
    <property type="term" value="F:mismatched DNA binding"/>
    <property type="evidence" value="ECO:0007669"/>
    <property type="project" value="InterPro"/>
</dbReference>
<comment type="function">
    <text evidence="6">Component of the post-replicative DNA mismatch repair system (MMR).</text>
</comment>
<dbReference type="Pfam" id="PF05188">
    <property type="entry name" value="MutS_II"/>
    <property type="match status" value="1"/>
</dbReference>
<accession>A0A1R2BYN6</accession>
<dbReference type="Pfam" id="PF00488">
    <property type="entry name" value="MutS_V"/>
    <property type="match status" value="1"/>
</dbReference>
<dbReference type="InterPro" id="IPR007860">
    <property type="entry name" value="DNA_mmatch_repair_MutS_con_dom"/>
</dbReference>
<sequence length="966" mass="110018">MKNLFNYFTRESKQSSNTGPPTIVEKETPKTSVKKLEQSPTSTEAPKTCPASLIKKTKRNDSDSFDEGDFDLPKFLKKSEIKDSNMRRPDDPDYDPTTLYIPPGQKFTPAMQQYWEIKKSHFDKILLFKLGKFYELFYLDAITVQGILDLKWMGDEQKKAHVGFPEKTLEKNAAILIEKGLKIVVVEQTETTVKNRVQKAGKVVGREITEILTKSTFSAHYMSSDHEPAYLLSVVEIQDNFGIVLADLSTCEFFVGECNREDFRNLIYRSRPSEIVYNQYFLSGNTLKMIKALPIPPVFSMIKNSDEWNPIKLSEYFPEDVPKIIASLPMHSSMRALVGCCYYLKNSLIFDRTIGIGQFKVYQQDLIHQRYMNLDSQALEHLEILLANVGKEKVVKGSLYDFLNKCSTPFGKRLLKKWVTSPLMSVESINKRLDAVTELISNKEVYKVFDKAASKLPDLERLLAKLSAYSIKSNSKAVYFEDVGTNRLKEFCSFLKFMQSLQSLMSDIESFDLQSEGLVNIIKLQSYDGCFPDLNPLCNELFSKIQNNNGEPEPIEGFCDSYDDVKSEIKTLKNSLQNELLTERARFGNNPEIKFVDSKFRYELEVPMYLVDKSKPKDYEETSGRNGFQRYYTKNIKSLADKLVVTEERLKNELKPFINQLMSLFYANFEIWKKAIDLVSEFDCLASLAKVVNSTAFTMSRPYFCSDSSEMEIQELVHPILASRVDNFIPNSVHFTEDNHCFVLTGPNMGGKSTILREIGLATIMAQIGSYVPAEYMKFSPVDSIFTRLGASDSLIEGKSTFFVEMEEANKFFKKGTKNSLVIMDELGRGTSTEDGSALAYAVLDALAESKPKTMFTTHYHMILIDIREIPGVVMTHMDSVLNATTKTLTFLYKLKNGECPKSYGLNIARLAGINENIIKVAEKKAAEEEYEQKLALVTGMLKKLKEKGIQNPMPYIQEILNEYNN</sequence>
<dbReference type="InterPro" id="IPR027417">
    <property type="entry name" value="P-loop_NTPase"/>
</dbReference>
<dbReference type="EMBL" id="MPUH01000363">
    <property type="protein sequence ID" value="OMJ81884.1"/>
    <property type="molecule type" value="Genomic_DNA"/>
</dbReference>